<feature type="domain" description="MaoC-like" evidence="2">
    <location>
        <begin position="10"/>
        <end position="104"/>
    </location>
</feature>
<dbReference type="Proteomes" id="UP000440096">
    <property type="component" value="Unassembled WGS sequence"/>
</dbReference>
<dbReference type="PANTHER" id="PTHR28152:SF1">
    <property type="entry name" value="HYDROXYACYL-THIOESTER DEHYDRATASE TYPE 2, MITOCHONDRIAL"/>
    <property type="match status" value="1"/>
</dbReference>
<dbReference type="PANTHER" id="PTHR28152">
    <property type="entry name" value="HYDROXYACYL-THIOESTER DEHYDRATASE TYPE 2, MITOCHONDRIAL"/>
    <property type="match status" value="1"/>
</dbReference>
<sequence>MTAPSYDLRRRPTEIDLFRFSAVTWNAHRIHYDQPHAQAEGLPGVVVQAHLHGAYFGQAVLAWAGPGARLRELTWRNTAPVVAGESLVIRLNLLGIRESDGVRLARVELRELDSRGTCCVTGTAEVQLPEGAHP</sequence>
<dbReference type="Pfam" id="PF01575">
    <property type="entry name" value="MaoC_dehydratas"/>
    <property type="match status" value="1"/>
</dbReference>
<dbReference type="InterPro" id="IPR002539">
    <property type="entry name" value="MaoC-like_dom"/>
</dbReference>
<evidence type="ECO:0000313" key="4">
    <source>
        <dbReference type="Proteomes" id="UP000440096"/>
    </source>
</evidence>
<dbReference type="OrthoDB" id="7183822at2"/>
<evidence type="ECO:0000259" key="2">
    <source>
        <dbReference type="Pfam" id="PF01575"/>
    </source>
</evidence>
<organism evidence="3 4">
    <name type="scientific">Amycolatopsis pithecellobii</name>
    <dbReference type="NCBI Taxonomy" id="664692"/>
    <lineage>
        <taxon>Bacteria</taxon>
        <taxon>Bacillati</taxon>
        <taxon>Actinomycetota</taxon>
        <taxon>Actinomycetes</taxon>
        <taxon>Pseudonocardiales</taxon>
        <taxon>Pseudonocardiaceae</taxon>
        <taxon>Amycolatopsis</taxon>
    </lineage>
</organism>
<evidence type="ECO:0000313" key="3">
    <source>
        <dbReference type="EMBL" id="MTD57056.1"/>
    </source>
</evidence>
<accession>A0A6N7Z8T1</accession>
<dbReference type="Gene3D" id="3.10.129.10">
    <property type="entry name" value="Hotdog Thioesterase"/>
    <property type="match status" value="1"/>
</dbReference>
<gene>
    <name evidence="3" type="ORF">GKO32_24215</name>
</gene>
<comment type="caution">
    <text evidence="3">The sequence shown here is derived from an EMBL/GenBank/DDBJ whole genome shotgun (WGS) entry which is preliminary data.</text>
</comment>
<evidence type="ECO:0000256" key="1">
    <source>
        <dbReference type="ARBA" id="ARBA00005254"/>
    </source>
</evidence>
<keyword evidence="4" id="KW-1185">Reference proteome</keyword>
<proteinExistence type="inferred from homology"/>
<dbReference type="SUPFAM" id="SSF54637">
    <property type="entry name" value="Thioesterase/thiol ester dehydrase-isomerase"/>
    <property type="match status" value="1"/>
</dbReference>
<dbReference type="InterPro" id="IPR029069">
    <property type="entry name" value="HotDog_dom_sf"/>
</dbReference>
<protein>
    <submittedName>
        <fullName evidence="3">Acyl dehydratase</fullName>
    </submittedName>
</protein>
<dbReference type="InterPro" id="IPR052741">
    <property type="entry name" value="Mitochondrial_HTD2"/>
</dbReference>
<dbReference type="GO" id="GO:0019171">
    <property type="term" value="F:(3R)-hydroxyacyl-[acyl-carrier-protein] dehydratase activity"/>
    <property type="evidence" value="ECO:0007669"/>
    <property type="project" value="TreeGrafter"/>
</dbReference>
<dbReference type="RefSeq" id="WP_154759192.1">
    <property type="nucleotide sequence ID" value="NZ_WMBA01000042.1"/>
</dbReference>
<dbReference type="EMBL" id="WMBA01000042">
    <property type="protein sequence ID" value="MTD57056.1"/>
    <property type="molecule type" value="Genomic_DNA"/>
</dbReference>
<reference evidence="3 4" key="1">
    <citation type="submission" date="2019-11" db="EMBL/GenBank/DDBJ databases">
        <title>Draft genome of Amycolatopsis RM579.</title>
        <authorList>
            <person name="Duangmal K."/>
            <person name="Mingma R."/>
        </authorList>
    </citation>
    <scope>NUCLEOTIDE SEQUENCE [LARGE SCALE GENOMIC DNA]</scope>
    <source>
        <strain evidence="3 4">RM579</strain>
    </source>
</reference>
<dbReference type="AlphaFoldDB" id="A0A6N7Z8T1"/>
<name>A0A6N7Z8T1_9PSEU</name>
<comment type="similarity">
    <text evidence="1">Belongs to the enoyl-CoA hydratase/isomerase family.</text>
</comment>